<dbReference type="Pfam" id="PF10531">
    <property type="entry name" value="SLBB"/>
    <property type="match status" value="1"/>
</dbReference>
<dbReference type="Pfam" id="PF12836">
    <property type="entry name" value="HHH_3"/>
    <property type="match status" value="1"/>
</dbReference>
<keyword evidence="2" id="KW-0472">Membrane</keyword>
<dbReference type="GO" id="GO:0006281">
    <property type="term" value="P:DNA repair"/>
    <property type="evidence" value="ECO:0007669"/>
    <property type="project" value="InterPro"/>
</dbReference>
<dbReference type="EMBL" id="JXCZ01000020">
    <property type="protein sequence ID" value="KOY79050.1"/>
    <property type="molecule type" value="Genomic_DNA"/>
</dbReference>
<dbReference type="PANTHER" id="PTHR21180">
    <property type="entry name" value="ENDONUCLEASE/EXONUCLEASE/PHOSPHATASE FAMILY DOMAIN-CONTAINING PROTEIN 1"/>
    <property type="match status" value="1"/>
</dbReference>
<feature type="domain" description="Helix-hairpin-helix DNA-binding motif class 1" evidence="3">
    <location>
        <begin position="200"/>
        <end position="219"/>
    </location>
</feature>
<dbReference type="SUPFAM" id="SSF47781">
    <property type="entry name" value="RuvA domain 2-like"/>
    <property type="match status" value="1"/>
</dbReference>
<dbReference type="GO" id="GO:0003677">
    <property type="term" value="F:DNA binding"/>
    <property type="evidence" value="ECO:0007669"/>
    <property type="project" value="InterPro"/>
</dbReference>
<evidence type="ECO:0000313" key="5">
    <source>
        <dbReference type="Proteomes" id="UP000037749"/>
    </source>
</evidence>
<dbReference type="SMART" id="SM00278">
    <property type="entry name" value="HhH1"/>
    <property type="match status" value="2"/>
</dbReference>
<evidence type="ECO:0000313" key="4">
    <source>
        <dbReference type="EMBL" id="KOY79050.1"/>
    </source>
</evidence>
<comment type="caution">
    <text evidence="4">The sequence shown here is derived from an EMBL/GenBank/DDBJ whole genome shotgun (WGS) entry which is preliminary data.</text>
</comment>
<feature type="compositionally biased region" description="Low complexity" evidence="1">
    <location>
        <begin position="56"/>
        <end position="75"/>
    </location>
</feature>
<dbReference type="AlphaFoldDB" id="A0A0M9DF21"/>
<accession>A0A0M9DF21</accession>
<evidence type="ECO:0000256" key="2">
    <source>
        <dbReference type="SAM" id="Phobius"/>
    </source>
</evidence>
<evidence type="ECO:0000256" key="1">
    <source>
        <dbReference type="SAM" id="MobiDB-lite"/>
    </source>
</evidence>
<evidence type="ECO:0000259" key="3">
    <source>
        <dbReference type="SMART" id="SM00278"/>
    </source>
</evidence>
<sequence>MNKILDFSMQIKEIIDEHAYKILIGLLLIAFSLGLVIILILNQNSNEDNNIATDYSEQSSVTTSSSSSDSQSSASGKDLYIDVKGEVKHPGVYQIPSNSRVTDVIKEAGGFKADADEQNVNLAKVLNDQDVVVVNKKGAAGSSSFASSNNTTIGSSANNAKVNLNTADLNELQKLDRVGEKKAQKIIDYRNQHNGFHSIDEIKQVSGFGDKTFERLKDSLEV</sequence>
<keyword evidence="2" id="KW-0812">Transmembrane</keyword>
<dbReference type="NCBIfam" id="TIGR00426">
    <property type="entry name" value="competence protein ComEA helix-hairpin-helix repeat region"/>
    <property type="match status" value="1"/>
</dbReference>
<dbReference type="RefSeq" id="WP_155451896.1">
    <property type="nucleotide sequence ID" value="NZ_JXCZ01000020.1"/>
</dbReference>
<proteinExistence type="predicted"/>
<dbReference type="PANTHER" id="PTHR21180:SF32">
    <property type="entry name" value="ENDONUCLEASE_EXONUCLEASE_PHOSPHATASE FAMILY DOMAIN-CONTAINING PROTEIN 1"/>
    <property type="match status" value="1"/>
</dbReference>
<dbReference type="GO" id="GO:0015627">
    <property type="term" value="C:type II protein secretion system complex"/>
    <property type="evidence" value="ECO:0007669"/>
    <property type="project" value="TreeGrafter"/>
</dbReference>
<dbReference type="Gene3D" id="1.10.150.280">
    <property type="entry name" value="AF1531-like domain"/>
    <property type="match status" value="1"/>
</dbReference>
<dbReference type="InterPro" id="IPR003583">
    <property type="entry name" value="Hlx-hairpin-Hlx_DNA-bd_motif"/>
</dbReference>
<dbReference type="InterPro" id="IPR019554">
    <property type="entry name" value="Soluble_ligand-bd"/>
</dbReference>
<feature type="transmembrane region" description="Helical" evidence="2">
    <location>
        <begin position="20"/>
        <end position="41"/>
    </location>
</feature>
<dbReference type="InterPro" id="IPR051675">
    <property type="entry name" value="Endo/Exo/Phosphatase_dom_1"/>
</dbReference>
<gene>
    <name evidence="4" type="ORF">RZ72_13490</name>
</gene>
<dbReference type="InterPro" id="IPR010994">
    <property type="entry name" value="RuvA_2-like"/>
</dbReference>
<dbReference type="PATRIC" id="fig|148814.9.peg.868"/>
<reference evidence="4 5" key="1">
    <citation type="journal article" date="2015" name="Genome Biol. Evol.">
        <title>Functionally Structured Genomes in Lactobacillus kunkeei Colonizing the Honey Crop and Food Products of Honeybees and Stingless Bees.</title>
        <authorList>
            <person name="Tamarit D."/>
            <person name="Ellegaard K.M."/>
            <person name="Wikander J."/>
            <person name="Olofsson T."/>
            <person name="Vasquez A."/>
            <person name="Andersson S.G."/>
        </authorList>
    </citation>
    <scope>NUCLEOTIDE SEQUENCE [LARGE SCALE GENOMIC DNA]</scope>
    <source>
        <strain evidence="4 5">LAla</strain>
    </source>
</reference>
<dbReference type="GO" id="GO:0015628">
    <property type="term" value="P:protein secretion by the type II secretion system"/>
    <property type="evidence" value="ECO:0007669"/>
    <property type="project" value="TreeGrafter"/>
</dbReference>
<dbReference type="Proteomes" id="UP000037749">
    <property type="component" value="Unassembled WGS sequence"/>
</dbReference>
<protein>
    <recommendedName>
        <fullName evidence="3">Helix-hairpin-helix DNA-binding motif class 1 domain-containing protein</fullName>
    </recommendedName>
</protein>
<name>A0A0M9DF21_9LACO</name>
<dbReference type="InterPro" id="IPR004509">
    <property type="entry name" value="Competence_ComEA_HhH"/>
</dbReference>
<feature type="domain" description="Helix-hairpin-helix DNA-binding motif class 1" evidence="3">
    <location>
        <begin position="170"/>
        <end position="189"/>
    </location>
</feature>
<feature type="region of interest" description="Disordered" evidence="1">
    <location>
        <begin position="55"/>
        <end position="75"/>
    </location>
</feature>
<keyword evidence="2" id="KW-1133">Transmembrane helix</keyword>
<organism evidence="4 5">
    <name type="scientific">Apilactobacillus kunkeei</name>
    <dbReference type="NCBI Taxonomy" id="148814"/>
    <lineage>
        <taxon>Bacteria</taxon>
        <taxon>Bacillati</taxon>
        <taxon>Bacillota</taxon>
        <taxon>Bacilli</taxon>
        <taxon>Lactobacillales</taxon>
        <taxon>Lactobacillaceae</taxon>
        <taxon>Apilactobacillus</taxon>
    </lineage>
</organism>